<dbReference type="OrthoDB" id="2687876at2759"/>
<dbReference type="PANTHER" id="PTHR37171">
    <property type="entry name" value="SERINE/THREONINE-PROTEIN KINASE YRZF-RELATED"/>
    <property type="match status" value="1"/>
</dbReference>
<feature type="region of interest" description="Disordered" evidence="1">
    <location>
        <begin position="307"/>
        <end position="351"/>
    </location>
</feature>
<protein>
    <recommendedName>
        <fullName evidence="4">Protein kinase domain-containing protein</fullName>
    </recommendedName>
</protein>
<accession>A0A9P5TB23</accession>
<evidence type="ECO:0008006" key="4">
    <source>
        <dbReference type="Google" id="ProtNLM"/>
    </source>
</evidence>
<feature type="compositionally biased region" description="Polar residues" evidence="1">
    <location>
        <begin position="315"/>
        <end position="327"/>
    </location>
</feature>
<dbReference type="Proteomes" id="UP000759537">
    <property type="component" value="Unassembled WGS sequence"/>
</dbReference>
<organism evidence="2 3">
    <name type="scientific">Russula ochroleuca</name>
    <dbReference type="NCBI Taxonomy" id="152965"/>
    <lineage>
        <taxon>Eukaryota</taxon>
        <taxon>Fungi</taxon>
        <taxon>Dikarya</taxon>
        <taxon>Basidiomycota</taxon>
        <taxon>Agaricomycotina</taxon>
        <taxon>Agaricomycetes</taxon>
        <taxon>Russulales</taxon>
        <taxon>Russulaceae</taxon>
        <taxon>Russula</taxon>
    </lineage>
</organism>
<sequence length="612" mass="67666">MPLVTSTSALPHIFMTSLSHCGENDSNVSPHLDHLYMPHGRYSRFLGQKIRCFGKGVMLRAGRATTSYLRRATLGAQAVAIVLKIWNIWDGFHKELYLYGHPLHLRPLQGLCVPSIIGVFSTSEGLANMAMEPPHPHAWRVADRSLSMDEKRAIVDAYAQIHARGVLHGDVALRHMLIGRDGRPTIINFRRASCLQPAIKVGLGGCSTHEFQLEMRQVKFLLDYQGAREFEYQLARGCGSATGMATCEGTALVTPFLVPEITLREWDASTLEDLPPPSLPFYISGTPDISVHPITWISSDKPLDVDNFYTDSRENNAQSPRPTTPSLSRLKGKEPEHDGSPDIVGNAPTHKHSRFCPMSSPTRTEGVFPDAYHVIFDSEQEDRMAGASLTPWNYSEVTTNTANLEPGMSVAPGPPAISSNGCVMHRSLDYPSLGGTVPQDQLSSPLPLSHDIEYSSPSWALVSFAETPLHSPTLDSASYNPQLSCPMEERVARYESPEILDYASDSPSDASDSTTHSPYEWVYSEPSSSDVFITLQDDASPFPAIDSSGVPFMFDSSSDANAEVTEGSLFWGSRPTFKTREPNPTYHKRKRLFIAEEDEYGERAHKQRRTGQ</sequence>
<dbReference type="PANTHER" id="PTHR37171:SF1">
    <property type="entry name" value="SERINE_THREONINE-PROTEIN KINASE YRZF-RELATED"/>
    <property type="match status" value="1"/>
</dbReference>
<reference evidence="2" key="2">
    <citation type="journal article" date="2020" name="Nat. Commun.">
        <title>Large-scale genome sequencing of mycorrhizal fungi provides insights into the early evolution of symbiotic traits.</title>
        <authorList>
            <person name="Miyauchi S."/>
            <person name="Kiss E."/>
            <person name="Kuo A."/>
            <person name="Drula E."/>
            <person name="Kohler A."/>
            <person name="Sanchez-Garcia M."/>
            <person name="Morin E."/>
            <person name="Andreopoulos B."/>
            <person name="Barry K.W."/>
            <person name="Bonito G."/>
            <person name="Buee M."/>
            <person name="Carver A."/>
            <person name="Chen C."/>
            <person name="Cichocki N."/>
            <person name="Clum A."/>
            <person name="Culley D."/>
            <person name="Crous P.W."/>
            <person name="Fauchery L."/>
            <person name="Girlanda M."/>
            <person name="Hayes R.D."/>
            <person name="Keri Z."/>
            <person name="LaButti K."/>
            <person name="Lipzen A."/>
            <person name="Lombard V."/>
            <person name="Magnuson J."/>
            <person name="Maillard F."/>
            <person name="Murat C."/>
            <person name="Nolan M."/>
            <person name="Ohm R.A."/>
            <person name="Pangilinan J."/>
            <person name="Pereira M.F."/>
            <person name="Perotto S."/>
            <person name="Peter M."/>
            <person name="Pfister S."/>
            <person name="Riley R."/>
            <person name="Sitrit Y."/>
            <person name="Stielow J.B."/>
            <person name="Szollosi G."/>
            <person name="Zifcakova L."/>
            <person name="Stursova M."/>
            <person name="Spatafora J.W."/>
            <person name="Tedersoo L."/>
            <person name="Vaario L.M."/>
            <person name="Yamada A."/>
            <person name="Yan M."/>
            <person name="Wang P."/>
            <person name="Xu J."/>
            <person name="Bruns T."/>
            <person name="Baldrian P."/>
            <person name="Vilgalys R."/>
            <person name="Dunand C."/>
            <person name="Henrissat B."/>
            <person name="Grigoriev I.V."/>
            <person name="Hibbett D."/>
            <person name="Nagy L.G."/>
            <person name="Martin F.M."/>
        </authorList>
    </citation>
    <scope>NUCLEOTIDE SEQUENCE</scope>
    <source>
        <strain evidence="2">Prilba</strain>
    </source>
</reference>
<dbReference type="AlphaFoldDB" id="A0A9P5TB23"/>
<dbReference type="InterPro" id="IPR011009">
    <property type="entry name" value="Kinase-like_dom_sf"/>
</dbReference>
<dbReference type="InterPro" id="IPR052396">
    <property type="entry name" value="Meiotic_Drive_Suppr_Kinase"/>
</dbReference>
<reference evidence="2" key="1">
    <citation type="submission" date="2019-10" db="EMBL/GenBank/DDBJ databases">
        <authorList>
            <consortium name="DOE Joint Genome Institute"/>
            <person name="Kuo A."/>
            <person name="Miyauchi S."/>
            <person name="Kiss E."/>
            <person name="Drula E."/>
            <person name="Kohler A."/>
            <person name="Sanchez-Garcia M."/>
            <person name="Andreopoulos B."/>
            <person name="Barry K.W."/>
            <person name="Bonito G."/>
            <person name="Buee M."/>
            <person name="Carver A."/>
            <person name="Chen C."/>
            <person name="Cichocki N."/>
            <person name="Clum A."/>
            <person name="Culley D."/>
            <person name="Crous P.W."/>
            <person name="Fauchery L."/>
            <person name="Girlanda M."/>
            <person name="Hayes R."/>
            <person name="Keri Z."/>
            <person name="LaButti K."/>
            <person name="Lipzen A."/>
            <person name="Lombard V."/>
            <person name="Magnuson J."/>
            <person name="Maillard F."/>
            <person name="Morin E."/>
            <person name="Murat C."/>
            <person name="Nolan M."/>
            <person name="Ohm R."/>
            <person name="Pangilinan J."/>
            <person name="Pereira M."/>
            <person name="Perotto S."/>
            <person name="Peter M."/>
            <person name="Riley R."/>
            <person name="Sitrit Y."/>
            <person name="Stielow B."/>
            <person name="Szollosi G."/>
            <person name="Zifcakova L."/>
            <person name="Stursova M."/>
            <person name="Spatafora J.W."/>
            <person name="Tedersoo L."/>
            <person name="Vaario L.-M."/>
            <person name="Yamada A."/>
            <person name="Yan M."/>
            <person name="Wang P."/>
            <person name="Xu J."/>
            <person name="Bruns T."/>
            <person name="Baldrian P."/>
            <person name="Vilgalys R."/>
            <person name="Henrissat B."/>
            <person name="Grigoriev I.V."/>
            <person name="Hibbett D."/>
            <person name="Nagy L.G."/>
            <person name="Martin F.M."/>
        </authorList>
    </citation>
    <scope>NUCLEOTIDE SEQUENCE</scope>
    <source>
        <strain evidence="2">Prilba</strain>
    </source>
</reference>
<gene>
    <name evidence="2" type="ORF">DFH94DRAFT_424035</name>
</gene>
<name>A0A9P5TB23_9AGAM</name>
<proteinExistence type="predicted"/>
<evidence type="ECO:0000256" key="1">
    <source>
        <dbReference type="SAM" id="MobiDB-lite"/>
    </source>
</evidence>
<evidence type="ECO:0000313" key="2">
    <source>
        <dbReference type="EMBL" id="KAF8482171.1"/>
    </source>
</evidence>
<keyword evidence="3" id="KW-1185">Reference proteome</keyword>
<dbReference type="EMBL" id="WHVB01000006">
    <property type="protein sequence ID" value="KAF8482171.1"/>
    <property type="molecule type" value="Genomic_DNA"/>
</dbReference>
<feature type="compositionally biased region" description="Basic and acidic residues" evidence="1">
    <location>
        <begin position="331"/>
        <end position="340"/>
    </location>
</feature>
<comment type="caution">
    <text evidence="2">The sequence shown here is derived from an EMBL/GenBank/DDBJ whole genome shotgun (WGS) entry which is preliminary data.</text>
</comment>
<dbReference type="SUPFAM" id="SSF56112">
    <property type="entry name" value="Protein kinase-like (PK-like)"/>
    <property type="match status" value="1"/>
</dbReference>
<evidence type="ECO:0000313" key="3">
    <source>
        <dbReference type="Proteomes" id="UP000759537"/>
    </source>
</evidence>